<evidence type="ECO:0000256" key="2">
    <source>
        <dbReference type="ARBA" id="ARBA00023134"/>
    </source>
</evidence>
<dbReference type="InterPro" id="IPR027417">
    <property type="entry name" value="P-loop_NTPase"/>
</dbReference>
<protein>
    <submittedName>
        <fullName evidence="4">Uncharacterized protein</fullName>
    </submittedName>
</protein>
<keyword evidence="1" id="KW-0547">Nucleotide-binding</keyword>
<dbReference type="SMART" id="SM00173">
    <property type="entry name" value="RAS"/>
    <property type="match status" value="1"/>
</dbReference>
<keyword evidence="2" id="KW-0342">GTP-binding</keyword>
<evidence type="ECO:0000256" key="1">
    <source>
        <dbReference type="ARBA" id="ARBA00022741"/>
    </source>
</evidence>
<evidence type="ECO:0000313" key="4">
    <source>
        <dbReference type="EMBL" id="UYV64044.1"/>
    </source>
</evidence>
<feature type="chain" id="PRO_5045818710" evidence="3">
    <location>
        <begin position="22"/>
        <end position="274"/>
    </location>
</feature>
<feature type="non-terminal residue" evidence="4">
    <location>
        <position position="274"/>
    </location>
</feature>
<accession>A0ABY6K6U8</accession>
<dbReference type="SMART" id="SM00174">
    <property type="entry name" value="RHO"/>
    <property type="match status" value="2"/>
</dbReference>
<name>A0ABY6K6U8_9ARAC</name>
<dbReference type="Proteomes" id="UP001235939">
    <property type="component" value="Chromosome 02"/>
</dbReference>
<organism evidence="4 5">
    <name type="scientific">Cordylochernes scorpioides</name>
    <dbReference type="NCBI Taxonomy" id="51811"/>
    <lineage>
        <taxon>Eukaryota</taxon>
        <taxon>Metazoa</taxon>
        <taxon>Ecdysozoa</taxon>
        <taxon>Arthropoda</taxon>
        <taxon>Chelicerata</taxon>
        <taxon>Arachnida</taxon>
        <taxon>Pseudoscorpiones</taxon>
        <taxon>Cheliferoidea</taxon>
        <taxon>Chernetidae</taxon>
        <taxon>Cordylochernes</taxon>
    </lineage>
</organism>
<keyword evidence="3" id="KW-0732">Signal</keyword>
<sequence>MWWMCRAVGKTCLLISYTTNAFPGEYIPTVFDNYSANVMVDSKPINLGLWDTAGQEDYDRLRPLSYPQTVSSSFIPCCCLVDMTWVDVTGCVPHLFQPHQPGLLRERESQGDAQCGKTALASAYVLNRFPRGYEPTVFEQHWVDVTDKQGHDLRIEIWDTSGERADVRELCYTKVDLVIICYKANDQTSLENVEMMWNPEVKRFCGKKVPVMLVATQVDSVSQRLRGLEMTRRIDAHTYAECSARTRHGVKEVFEAAIEVALSYRPLKRQCCKL</sequence>
<dbReference type="NCBIfam" id="TIGR00231">
    <property type="entry name" value="small_GTP"/>
    <property type="match status" value="2"/>
</dbReference>
<dbReference type="PANTHER" id="PTHR24072">
    <property type="entry name" value="RHO FAMILY GTPASE"/>
    <property type="match status" value="1"/>
</dbReference>
<reference evidence="4 5" key="1">
    <citation type="submission" date="2022-01" db="EMBL/GenBank/DDBJ databases">
        <title>A chromosomal length assembly of Cordylochernes scorpioides.</title>
        <authorList>
            <person name="Zeh D."/>
            <person name="Zeh J."/>
        </authorList>
    </citation>
    <scope>NUCLEOTIDE SEQUENCE [LARGE SCALE GENOMIC DNA]</scope>
    <source>
        <strain evidence="4">IN4F17</strain>
        <tissue evidence="4">Whole Body</tissue>
    </source>
</reference>
<dbReference type="SMART" id="SM00175">
    <property type="entry name" value="RAB"/>
    <property type="match status" value="1"/>
</dbReference>
<dbReference type="SUPFAM" id="SSF52540">
    <property type="entry name" value="P-loop containing nucleoside triphosphate hydrolases"/>
    <property type="match status" value="2"/>
</dbReference>
<dbReference type="Pfam" id="PF00071">
    <property type="entry name" value="Ras"/>
    <property type="match status" value="2"/>
</dbReference>
<evidence type="ECO:0000256" key="3">
    <source>
        <dbReference type="SAM" id="SignalP"/>
    </source>
</evidence>
<dbReference type="PRINTS" id="PR00449">
    <property type="entry name" value="RASTRNSFRMNG"/>
</dbReference>
<dbReference type="InterPro" id="IPR005225">
    <property type="entry name" value="Small_GTP-bd"/>
</dbReference>
<dbReference type="InterPro" id="IPR001806">
    <property type="entry name" value="Small_GTPase"/>
</dbReference>
<dbReference type="CDD" id="cd00157">
    <property type="entry name" value="Rho"/>
    <property type="match status" value="1"/>
</dbReference>
<keyword evidence="5" id="KW-1185">Reference proteome</keyword>
<gene>
    <name evidence="4" type="ORF">LAZ67_2006391</name>
</gene>
<proteinExistence type="predicted"/>
<dbReference type="InterPro" id="IPR003578">
    <property type="entry name" value="Small_GTPase_Rho"/>
</dbReference>
<dbReference type="PROSITE" id="PS51420">
    <property type="entry name" value="RHO"/>
    <property type="match status" value="1"/>
</dbReference>
<dbReference type="EMBL" id="CP092864">
    <property type="protein sequence ID" value="UYV64044.1"/>
    <property type="molecule type" value="Genomic_DNA"/>
</dbReference>
<dbReference type="Gene3D" id="3.40.50.300">
    <property type="entry name" value="P-loop containing nucleotide triphosphate hydrolases"/>
    <property type="match status" value="2"/>
</dbReference>
<evidence type="ECO:0000313" key="5">
    <source>
        <dbReference type="Proteomes" id="UP001235939"/>
    </source>
</evidence>
<feature type="signal peptide" evidence="3">
    <location>
        <begin position="1"/>
        <end position="21"/>
    </location>
</feature>